<keyword evidence="2" id="KW-1185">Reference proteome</keyword>
<accession>A0A8K0CG09</accession>
<proteinExistence type="predicted"/>
<organism evidence="1 2">
    <name type="scientific">Ignelater luminosus</name>
    <name type="common">Cucubano</name>
    <name type="synonym">Pyrophorus luminosus</name>
    <dbReference type="NCBI Taxonomy" id="2038154"/>
    <lineage>
        <taxon>Eukaryota</taxon>
        <taxon>Metazoa</taxon>
        <taxon>Ecdysozoa</taxon>
        <taxon>Arthropoda</taxon>
        <taxon>Hexapoda</taxon>
        <taxon>Insecta</taxon>
        <taxon>Pterygota</taxon>
        <taxon>Neoptera</taxon>
        <taxon>Endopterygota</taxon>
        <taxon>Coleoptera</taxon>
        <taxon>Polyphaga</taxon>
        <taxon>Elateriformia</taxon>
        <taxon>Elateroidea</taxon>
        <taxon>Elateridae</taxon>
        <taxon>Agrypninae</taxon>
        <taxon>Pyrophorini</taxon>
        <taxon>Ignelater</taxon>
    </lineage>
</organism>
<protein>
    <submittedName>
        <fullName evidence="1">Uncharacterized protein</fullName>
    </submittedName>
</protein>
<dbReference type="AlphaFoldDB" id="A0A8K0CG09"/>
<evidence type="ECO:0000313" key="2">
    <source>
        <dbReference type="Proteomes" id="UP000801492"/>
    </source>
</evidence>
<feature type="non-terminal residue" evidence="1">
    <location>
        <position position="1"/>
    </location>
</feature>
<dbReference type="EMBL" id="VTPC01087041">
    <property type="protein sequence ID" value="KAF2886643.1"/>
    <property type="molecule type" value="Genomic_DNA"/>
</dbReference>
<gene>
    <name evidence="1" type="ORF">ILUMI_19530</name>
</gene>
<sequence length="85" mass="10037">TRLKVDTSDPLAPKEAVNDFVKQHLNVEAKIKTVRKLRMCLIELNNTHEKDKIMQSRSKLKDVQGAKIYINDDVTRREREKQKKY</sequence>
<dbReference type="OrthoDB" id="6782755at2759"/>
<name>A0A8K0CG09_IGNLU</name>
<reference evidence="1" key="1">
    <citation type="submission" date="2019-08" db="EMBL/GenBank/DDBJ databases">
        <title>The genome of the North American firefly Photinus pyralis.</title>
        <authorList>
            <consortium name="Photinus pyralis genome working group"/>
            <person name="Fallon T.R."/>
            <person name="Sander Lower S.E."/>
            <person name="Weng J.-K."/>
        </authorList>
    </citation>
    <scope>NUCLEOTIDE SEQUENCE</scope>
    <source>
        <strain evidence="1">TRF0915ILg1</strain>
        <tissue evidence="1">Whole body</tissue>
    </source>
</reference>
<dbReference type="Proteomes" id="UP000801492">
    <property type="component" value="Unassembled WGS sequence"/>
</dbReference>
<evidence type="ECO:0000313" key="1">
    <source>
        <dbReference type="EMBL" id="KAF2886643.1"/>
    </source>
</evidence>
<comment type="caution">
    <text evidence="1">The sequence shown here is derived from an EMBL/GenBank/DDBJ whole genome shotgun (WGS) entry which is preliminary data.</text>
</comment>